<sequence length="796" mass="86290">MEPFKQGGEELAGLPEDLDNPPEQWLIGDWLADSQLDELRRGNEVIKIEPRNMRLLAALAQRPGEVLTVDELLTEVWADLVVTQSSVYQAVSQLRQVLGDEAGRPRYIATVPRKGYRLVAVVEPVRVPRAPVPVESPAAPATASPPIPLPVSAPEPDPISATAAPPAPNAEPAPTLATGPRRRAWLVGGGAVALAGAGGLAAWWQLAGRVLPENVRLAVLPFQDTSAHKLEQPLADGLAEQVIVALASHRQVRVLSRATSFQFNSPDALLPLAEQHFVTHVLAGELTRGPSRLSLNLRLHGLPRQRLLWREALEVELADLSRLALSVANQALDALGAAPVSAPVLPATPADAYELYLTGLQHQRSAQLPGILKAREYFQRAIDRDAGFAPAYVGQAATWIAQFHYGGGLALRDVDARAQPLIDRALKLAPELPLAQGLQGHLKANLSLHDEARRWLGPALQRSPNDVTLLTWTAKNEMDDGHPAAAGPLLRRAAELSPLAVQVQHLAGLAALYAGRYAEAQAHYRRALVLAPQHANGHWGLGLVGYARGQLAEAVQGYRKALVVDPRRDALWLQLGWLYLDLGMADEARHAFAQSQSQTAQPAETQLAGARLQLDDAAALSQTLQALQLPASGGHELVIDAALLWLRLGDRQRARRLLEQAVGLMLADPLPAWGNWDAFNGRHVLIDAAAVYLGLGEPARAEPLLAQAEAFLKRHRQQGNVWHTEPFLRARIEALRQRPQAAVAALEEAVGLGWRRSWCIAHDPALASVRELPRVAALHAQVQQRVQADRRALTRG</sequence>
<protein>
    <submittedName>
        <fullName evidence="1">Winged helix-turn-helix domain-containing protein</fullName>
    </submittedName>
</protein>
<evidence type="ECO:0000313" key="2">
    <source>
        <dbReference type="Proteomes" id="UP001076464"/>
    </source>
</evidence>
<gene>
    <name evidence="1" type="ORF">NYO99_12280</name>
</gene>
<dbReference type="Proteomes" id="UP001076464">
    <property type="component" value="Unassembled WGS sequence"/>
</dbReference>
<keyword evidence="2" id="KW-1185">Reference proteome</keyword>
<accession>A0ACC6CBJ4</accession>
<comment type="caution">
    <text evidence="1">The sequence shown here is derived from an EMBL/GenBank/DDBJ whole genome shotgun (WGS) entry which is preliminary data.</text>
</comment>
<reference evidence="1" key="1">
    <citation type="submission" date="2022-08" db="EMBL/GenBank/DDBJ databases">
        <title>Genome sequencing of Pelomonas sp. UHG3.</title>
        <authorList>
            <person name="So Y."/>
        </authorList>
    </citation>
    <scope>NUCLEOTIDE SEQUENCE</scope>
    <source>
        <strain evidence="1">UHG3</strain>
    </source>
</reference>
<evidence type="ECO:0000313" key="1">
    <source>
        <dbReference type="EMBL" id="MCY4745752.1"/>
    </source>
</evidence>
<dbReference type="EMBL" id="JAPPUY010000003">
    <property type="protein sequence ID" value="MCY4745752.1"/>
    <property type="molecule type" value="Genomic_DNA"/>
</dbReference>
<organism evidence="1 2">
    <name type="scientific">Roseateles hydrophilus</name>
    <dbReference type="NCBI Taxonomy" id="2975054"/>
    <lineage>
        <taxon>Bacteria</taxon>
        <taxon>Pseudomonadati</taxon>
        <taxon>Pseudomonadota</taxon>
        <taxon>Betaproteobacteria</taxon>
        <taxon>Burkholderiales</taxon>
        <taxon>Sphaerotilaceae</taxon>
        <taxon>Roseateles</taxon>
    </lineage>
</organism>
<name>A0ACC6CBJ4_9BURK</name>
<proteinExistence type="predicted"/>